<evidence type="ECO:0000256" key="9">
    <source>
        <dbReference type="ARBA" id="ARBA00023136"/>
    </source>
</evidence>
<evidence type="ECO:0000313" key="11">
    <source>
        <dbReference type="EMBL" id="RDK83779.1"/>
    </source>
</evidence>
<dbReference type="GO" id="GO:0005886">
    <property type="term" value="C:plasma membrane"/>
    <property type="evidence" value="ECO:0007669"/>
    <property type="project" value="UniProtKB-SubCell"/>
</dbReference>
<dbReference type="AlphaFoldDB" id="A0A370Q645"/>
<comment type="similarity">
    <text evidence="2">Belongs to the GSP J family.</text>
</comment>
<dbReference type="GO" id="GO:0015628">
    <property type="term" value="P:protein secretion by the type II secretion system"/>
    <property type="evidence" value="ECO:0007669"/>
    <property type="project" value="InterPro"/>
</dbReference>
<dbReference type="Pfam" id="PF11612">
    <property type="entry name" value="T2SSJ"/>
    <property type="match status" value="1"/>
</dbReference>
<name>A0A370Q645_9GAMM</name>
<keyword evidence="8 10" id="KW-1133">Transmembrane helix</keyword>
<evidence type="ECO:0000256" key="7">
    <source>
        <dbReference type="ARBA" id="ARBA00022692"/>
    </source>
</evidence>
<dbReference type="Gene3D" id="3.10.610.10">
    <property type="entry name" value="GSPII I/J protein-like"/>
    <property type="match status" value="1"/>
</dbReference>
<dbReference type="Proteomes" id="UP000254848">
    <property type="component" value="Unassembled WGS sequence"/>
</dbReference>
<evidence type="ECO:0000256" key="6">
    <source>
        <dbReference type="ARBA" id="ARBA00022519"/>
    </source>
</evidence>
<evidence type="ECO:0000256" key="1">
    <source>
        <dbReference type="ARBA" id="ARBA00004377"/>
    </source>
</evidence>
<evidence type="ECO:0000256" key="5">
    <source>
        <dbReference type="ARBA" id="ARBA00022481"/>
    </source>
</evidence>
<dbReference type="InterPro" id="IPR010055">
    <property type="entry name" value="T2SS_protein-GspJ"/>
</dbReference>
<keyword evidence="9 10" id="KW-0472">Membrane</keyword>
<dbReference type="Pfam" id="PF07963">
    <property type="entry name" value="N_methyl"/>
    <property type="match status" value="1"/>
</dbReference>
<accession>A0A370Q645</accession>
<comment type="caution">
    <text evidence="11">The sequence shown here is derived from an EMBL/GenBank/DDBJ whole genome shotgun (WGS) entry which is preliminary data.</text>
</comment>
<dbReference type="PANTHER" id="PTHR39583:SF2">
    <property type="entry name" value="TYPE II SECRETION SYSTEM PROTEIN J"/>
    <property type="match status" value="1"/>
</dbReference>
<dbReference type="SUPFAM" id="SSF54523">
    <property type="entry name" value="Pili subunits"/>
    <property type="match status" value="1"/>
</dbReference>
<evidence type="ECO:0000256" key="3">
    <source>
        <dbReference type="ARBA" id="ARBA00021539"/>
    </source>
</evidence>
<dbReference type="InterPro" id="IPR012902">
    <property type="entry name" value="N_methyl_site"/>
</dbReference>
<comment type="subcellular location">
    <subcellularLocation>
        <location evidence="1">Cell inner membrane</location>
        <topology evidence="1">Single-pass membrane protein</topology>
    </subcellularLocation>
</comment>
<evidence type="ECO:0000256" key="2">
    <source>
        <dbReference type="ARBA" id="ARBA00011084"/>
    </source>
</evidence>
<dbReference type="NCBIfam" id="TIGR01711">
    <property type="entry name" value="gspJ"/>
    <property type="match status" value="1"/>
</dbReference>
<evidence type="ECO:0000313" key="12">
    <source>
        <dbReference type="Proteomes" id="UP000254848"/>
    </source>
</evidence>
<evidence type="ECO:0000256" key="4">
    <source>
        <dbReference type="ARBA" id="ARBA00022475"/>
    </source>
</evidence>
<proteinExistence type="inferred from homology"/>
<keyword evidence="6" id="KW-0997">Cell inner membrane</keyword>
<dbReference type="PROSITE" id="PS00409">
    <property type="entry name" value="PROKAR_NTER_METHYL"/>
    <property type="match status" value="1"/>
</dbReference>
<dbReference type="InterPro" id="IPR045584">
    <property type="entry name" value="Pilin-like"/>
</dbReference>
<dbReference type="InterPro" id="IPR051621">
    <property type="entry name" value="T2SS_protein_J"/>
</dbReference>
<sequence length="218" mass="24577">MPRHPEAQHGFTLLEVLLAITVFAMLSLMSWLVLSGVLRANEKSQQITHSFNQLQRAILLLTNDVDGFVPRQSRSQNAILSLDANSLMFTSRNWSDRLPTCCAPGIQTLRWYLKDGALFRAIHYYPDNTKESASALILEDIDSITFRYFLNEWRNINKQGKTAFTHSSPLPTGLEVTLTLKNKQTITRRFPLPGPWPTVLPADDTAAATLTNPEVKPQ</sequence>
<evidence type="ECO:0000256" key="8">
    <source>
        <dbReference type="ARBA" id="ARBA00022989"/>
    </source>
</evidence>
<dbReference type="EMBL" id="QRAP01000016">
    <property type="protein sequence ID" value="RDK83779.1"/>
    <property type="molecule type" value="Genomic_DNA"/>
</dbReference>
<dbReference type="RefSeq" id="WP_115460440.1">
    <property type="nucleotide sequence ID" value="NZ_QRAP01000016.1"/>
</dbReference>
<dbReference type="NCBIfam" id="TIGR02532">
    <property type="entry name" value="IV_pilin_GFxxxE"/>
    <property type="match status" value="1"/>
</dbReference>
<protein>
    <recommendedName>
        <fullName evidence="3">Type II secretion system protein J</fullName>
    </recommendedName>
</protein>
<dbReference type="PANTHER" id="PTHR39583">
    <property type="entry name" value="TYPE II SECRETION SYSTEM PROTEIN J-RELATED"/>
    <property type="match status" value="1"/>
</dbReference>
<dbReference type="OrthoDB" id="9794345at2"/>
<evidence type="ECO:0000256" key="10">
    <source>
        <dbReference type="SAM" id="Phobius"/>
    </source>
</evidence>
<keyword evidence="12" id="KW-1185">Reference proteome</keyword>
<keyword evidence="7 10" id="KW-0812">Transmembrane</keyword>
<organism evidence="11 12">
    <name type="scientific">Enterobacillus tribolii</name>
    <dbReference type="NCBI Taxonomy" id="1487935"/>
    <lineage>
        <taxon>Bacteria</taxon>
        <taxon>Pseudomonadati</taxon>
        <taxon>Pseudomonadota</taxon>
        <taxon>Gammaproteobacteria</taxon>
        <taxon>Enterobacterales</taxon>
        <taxon>Hafniaceae</taxon>
        <taxon>Enterobacillus</taxon>
    </lineage>
</organism>
<feature type="transmembrane region" description="Helical" evidence="10">
    <location>
        <begin position="12"/>
        <end position="34"/>
    </location>
</feature>
<dbReference type="GO" id="GO:0015627">
    <property type="term" value="C:type II protein secretion system complex"/>
    <property type="evidence" value="ECO:0007669"/>
    <property type="project" value="InterPro"/>
</dbReference>
<keyword evidence="4" id="KW-1003">Cell membrane</keyword>
<keyword evidence="5" id="KW-0488">Methylation</keyword>
<gene>
    <name evidence="11" type="ORF">C8D90_11651</name>
</gene>
<reference evidence="11 12" key="1">
    <citation type="submission" date="2018-07" db="EMBL/GenBank/DDBJ databases">
        <title>Genomic Encyclopedia of Type Strains, Phase IV (KMG-IV): sequencing the most valuable type-strain genomes for metagenomic binning, comparative biology and taxonomic classification.</title>
        <authorList>
            <person name="Goeker M."/>
        </authorList>
    </citation>
    <scope>NUCLEOTIDE SEQUENCE [LARGE SCALE GENOMIC DNA]</scope>
    <source>
        <strain evidence="11 12">DSM 103736</strain>
    </source>
</reference>